<feature type="transmembrane region" description="Helical" evidence="1">
    <location>
        <begin position="87"/>
        <end position="110"/>
    </location>
</feature>
<accession>A0A369KE88</accession>
<gene>
    <name evidence="2" type="ORF">HAT2_00697</name>
</gene>
<dbReference type="RefSeq" id="WP_114544608.1">
    <property type="nucleotide sequence ID" value="NZ_QQBG01000026.1"/>
</dbReference>
<dbReference type="Proteomes" id="UP000253816">
    <property type="component" value="Unassembled WGS sequence"/>
</dbReference>
<evidence type="ECO:0000256" key="1">
    <source>
        <dbReference type="SAM" id="Phobius"/>
    </source>
</evidence>
<evidence type="ECO:0000313" key="2">
    <source>
        <dbReference type="EMBL" id="RDB31217.1"/>
    </source>
</evidence>
<sequence length="160" mass="18046">MSILVRHHYQSLKHHTVRSWKGKAPVCFVLLSFFSLFSFPSCFRDVQALKKTFASKGFFSFTQACILTAFFFLLLSALLTPGIAIGWIILACYAKFVLCAFALLLIGLTTLPKEGQKMIPPVPLAFLLTCLLLWLWMINALVPPFPQKKLIKNNPPVLKD</sequence>
<proteinExistence type="predicted"/>
<protein>
    <submittedName>
        <fullName evidence="2">Uncharacterized protein</fullName>
    </submittedName>
</protein>
<organism evidence="2 3">
    <name type="scientific">Candidatus Similichlamydia laticola</name>
    <dbReference type="NCBI Taxonomy" id="2170265"/>
    <lineage>
        <taxon>Bacteria</taxon>
        <taxon>Pseudomonadati</taxon>
        <taxon>Chlamydiota</taxon>
        <taxon>Chlamydiia</taxon>
        <taxon>Parachlamydiales</taxon>
        <taxon>Candidatus Parilichlamydiaceae</taxon>
        <taxon>Candidatus Similichlamydia</taxon>
    </lineage>
</organism>
<reference evidence="2 3" key="1">
    <citation type="submission" date="2018-07" db="EMBL/GenBank/DDBJ databases">
        <title>Comparative genomics of the Candidatus Parilichlamydiaceae reveals evidence of convergent evolution and genome reduction in the phylum Chlamydiae.</title>
        <authorList>
            <person name="Taylor-Brown A."/>
            <person name="Polkinghorne A."/>
        </authorList>
    </citation>
    <scope>NUCLEOTIDE SEQUENCE [LARGE SCALE GENOMIC DNA]</scope>
    <source>
        <strain evidence="2 3">Hat2</strain>
    </source>
</reference>
<comment type="caution">
    <text evidence="2">The sequence shown here is derived from an EMBL/GenBank/DDBJ whole genome shotgun (WGS) entry which is preliminary data.</text>
</comment>
<keyword evidence="3" id="KW-1185">Reference proteome</keyword>
<name>A0A369KE88_9BACT</name>
<evidence type="ECO:0000313" key="3">
    <source>
        <dbReference type="Proteomes" id="UP000253816"/>
    </source>
</evidence>
<feature type="transmembrane region" description="Helical" evidence="1">
    <location>
        <begin position="60"/>
        <end position="80"/>
    </location>
</feature>
<feature type="transmembrane region" description="Helical" evidence="1">
    <location>
        <begin position="122"/>
        <end position="142"/>
    </location>
</feature>
<dbReference type="AlphaFoldDB" id="A0A369KE88"/>
<dbReference type="EMBL" id="QQBG01000026">
    <property type="protein sequence ID" value="RDB31217.1"/>
    <property type="molecule type" value="Genomic_DNA"/>
</dbReference>
<keyword evidence="1" id="KW-0472">Membrane</keyword>
<keyword evidence="1" id="KW-0812">Transmembrane</keyword>
<keyword evidence="1" id="KW-1133">Transmembrane helix</keyword>